<dbReference type="EMBL" id="JAROKS010000018">
    <property type="protein sequence ID" value="KAK1793569.1"/>
    <property type="molecule type" value="Genomic_DNA"/>
</dbReference>
<organism evidence="1 2">
    <name type="scientific">Electrophorus voltai</name>
    <dbReference type="NCBI Taxonomy" id="2609070"/>
    <lineage>
        <taxon>Eukaryota</taxon>
        <taxon>Metazoa</taxon>
        <taxon>Chordata</taxon>
        <taxon>Craniata</taxon>
        <taxon>Vertebrata</taxon>
        <taxon>Euteleostomi</taxon>
        <taxon>Actinopterygii</taxon>
        <taxon>Neopterygii</taxon>
        <taxon>Teleostei</taxon>
        <taxon>Ostariophysi</taxon>
        <taxon>Gymnotiformes</taxon>
        <taxon>Gymnotoidei</taxon>
        <taxon>Gymnotidae</taxon>
        <taxon>Electrophorus</taxon>
    </lineage>
</organism>
<dbReference type="Proteomes" id="UP001239994">
    <property type="component" value="Unassembled WGS sequence"/>
</dbReference>
<evidence type="ECO:0000313" key="1">
    <source>
        <dbReference type="EMBL" id="KAK1793569.1"/>
    </source>
</evidence>
<dbReference type="AlphaFoldDB" id="A0AAD8Z8J5"/>
<evidence type="ECO:0000313" key="2">
    <source>
        <dbReference type="Proteomes" id="UP001239994"/>
    </source>
</evidence>
<proteinExistence type="predicted"/>
<keyword evidence="2" id="KW-1185">Reference proteome</keyword>
<reference evidence="1" key="1">
    <citation type="submission" date="2023-03" db="EMBL/GenBank/DDBJ databases">
        <title>Electrophorus voltai genome.</title>
        <authorList>
            <person name="Bian C."/>
        </authorList>
    </citation>
    <scope>NUCLEOTIDE SEQUENCE</scope>
    <source>
        <strain evidence="1">CB-2022</strain>
        <tissue evidence="1">Muscle</tissue>
    </source>
</reference>
<name>A0AAD8Z8J5_9TELE</name>
<comment type="caution">
    <text evidence="1">The sequence shown here is derived from an EMBL/GenBank/DDBJ whole genome shotgun (WGS) entry which is preliminary data.</text>
</comment>
<feature type="non-terminal residue" evidence="1">
    <location>
        <position position="1"/>
    </location>
</feature>
<gene>
    <name evidence="1" type="ORF">P4O66_011943</name>
</gene>
<protein>
    <submittedName>
        <fullName evidence="1">Uncharacterized protein</fullName>
    </submittedName>
</protein>
<sequence>LRDRLQAVQEIVKKNPCSSQTTMKIKYDKKAVERQFEVHCQDFNPV</sequence>
<accession>A0AAD8Z8J5</accession>